<dbReference type="InterPro" id="IPR036186">
    <property type="entry name" value="Serpin_sf"/>
</dbReference>
<dbReference type="InterPro" id="IPR000215">
    <property type="entry name" value="Serpin_fam"/>
</dbReference>
<dbReference type="PANTHER" id="PTHR11461">
    <property type="entry name" value="SERINE PROTEASE INHIBITOR, SERPIN"/>
    <property type="match status" value="1"/>
</dbReference>
<evidence type="ECO:0000259" key="6">
    <source>
        <dbReference type="SMART" id="SM00093"/>
    </source>
</evidence>
<dbReference type="PANTHER" id="PTHR11461:SF209">
    <property type="entry name" value="SERPIN-Z8-RELATED"/>
    <property type="match status" value="1"/>
</dbReference>
<sequence>MADQEEARPTKKARGSSPPPAMGSGSLTAFALRLAKKLAEGDDTMNSNIAFSPLSLYTTLGLVAAGAHGRTLDELLALLGAAADEVARFVRGLAADPSGSGGPIITYAYGVFHQKHMELTPDFLHTATESYSAEIRAVDFAKDEVREETRKEINLWAAAATNNLILEILPEGSLTDLSRFVLTNAIYFKGAWETRFPKKLTEDREFYRLDGADPVEVPFMTLPGECQLFVSYNEGFKVLKLPYKAGDDAMSRYSMCVFLPDEEEGLHDMVRSLEEVGGSLLDHVPMYHSSVREILLPMFKLSFFCGLSKVLRGLGVQEAFSKEADLSGIMEKSVCDVRLDEEVSGAVVFSVCDVRLDEVFHKAVVEVNEEGTVAAACTAVVGRKKQCARRSLEFIADHPFAFYIVEEVSGAVVFAGHVLDPSSSQ</sequence>
<dbReference type="InterPro" id="IPR042185">
    <property type="entry name" value="Serpin_sf_2"/>
</dbReference>
<evidence type="ECO:0000256" key="5">
    <source>
        <dbReference type="RuleBase" id="RU000411"/>
    </source>
</evidence>
<accession>R7W319</accession>
<organism evidence="7">
    <name type="scientific">Aegilops tauschii</name>
    <name type="common">Tausch's goatgrass</name>
    <name type="synonym">Aegilops squarrosa</name>
    <dbReference type="NCBI Taxonomy" id="37682"/>
    <lineage>
        <taxon>Eukaryota</taxon>
        <taxon>Viridiplantae</taxon>
        <taxon>Streptophyta</taxon>
        <taxon>Embryophyta</taxon>
        <taxon>Tracheophyta</taxon>
        <taxon>Spermatophyta</taxon>
        <taxon>Magnoliopsida</taxon>
        <taxon>Liliopsida</taxon>
        <taxon>Poales</taxon>
        <taxon>Poaceae</taxon>
        <taxon>BOP clade</taxon>
        <taxon>Pooideae</taxon>
        <taxon>Triticodae</taxon>
        <taxon>Triticeae</taxon>
        <taxon>Triticinae</taxon>
        <taxon>Aegilops</taxon>
    </lineage>
</organism>
<evidence type="ECO:0000313" key="7">
    <source>
        <dbReference type="EnsemblPlants" id="EMT14232"/>
    </source>
</evidence>
<proteinExistence type="inferred from homology"/>
<dbReference type="InterPro" id="IPR042178">
    <property type="entry name" value="Serpin_sf_1"/>
</dbReference>
<dbReference type="SMART" id="SM00093">
    <property type="entry name" value="SERPIN"/>
    <property type="match status" value="1"/>
</dbReference>
<evidence type="ECO:0000256" key="2">
    <source>
        <dbReference type="ARBA" id="ARBA00022690"/>
    </source>
</evidence>
<dbReference type="InterPro" id="IPR023796">
    <property type="entry name" value="Serpin_dom"/>
</dbReference>
<dbReference type="Gene3D" id="3.30.497.10">
    <property type="entry name" value="Antithrombin, subunit I, domain 2"/>
    <property type="match status" value="1"/>
</dbReference>
<dbReference type="Gene3D" id="2.30.39.10">
    <property type="entry name" value="Alpha-1-antitrypsin, domain 1"/>
    <property type="match status" value="1"/>
</dbReference>
<keyword evidence="2" id="KW-0646">Protease inhibitor</keyword>
<dbReference type="SUPFAM" id="SSF56574">
    <property type="entry name" value="Serpins"/>
    <property type="match status" value="1"/>
</dbReference>
<dbReference type="GO" id="GO:0004867">
    <property type="term" value="F:serine-type endopeptidase inhibitor activity"/>
    <property type="evidence" value="ECO:0007669"/>
    <property type="project" value="UniProtKB-KW"/>
</dbReference>
<evidence type="ECO:0000256" key="1">
    <source>
        <dbReference type="ARBA" id="ARBA00009500"/>
    </source>
</evidence>
<reference evidence="7" key="1">
    <citation type="submission" date="2015-06" db="UniProtKB">
        <authorList>
            <consortium name="EnsemblPlants"/>
        </authorList>
    </citation>
    <scope>IDENTIFICATION</scope>
</reference>
<dbReference type="GO" id="GO:0005615">
    <property type="term" value="C:extracellular space"/>
    <property type="evidence" value="ECO:0007669"/>
    <property type="project" value="InterPro"/>
</dbReference>
<comment type="function">
    <text evidence="4">Probable serine protease inhibitor.</text>
</comment>
<dbReference type="EnsemblPlants" id="EMT14232">
    <property type="protein sequence ID" value="EMT14232"/>
    <property type="gene ID" value="F775_52557"/>
</dbReference>
<comment type="similarity">
    <text evidence="1 5">Belongs to the serpin family.</text>
</comment>
<name>R7W319_AEGTA</name>
<evidence type="ECO:0000256" key="3">
    <source>
        <dbReference type="ARBA" id="ARBA00022900"/>
    </source>
</evidence>
<feature type="domain" description="Serpin" evidence="6">
    <location>
        <begin position="32"/>
        <end position="421"/>
    </location>
</feature>
<dbReference type="AlphaFoldDB" id="R7W319"/>
<evidence type="ECO:0000256" key="4">
    <source>
        <dbReference type="ARBA" id="ARBA00049586"/>
    </source>
</evidence>
<protein>
    <recommendedName>
        <fullName evidence="6">Serpin domain-containing protein</fullName>
    </recommendedName>
</protein>
<dbReference type="Pfam" id="PF00079">
    <property type="entry name" value="Serpin"/>
    <property type="match status" value="1"/>
</dbReference>
<keyword evidence="3" id="KW-0722">Serine protease inhibitor</keyword>